<proteinExistence type="predicted"/>
<organism evidence="2 3">
    <name type="scientific">Pseudohaliea rubra DSM 19751</name>
    <dbReference type="NCBI Taxonomy" id="1265313"/>
    <lineage>
        <taxon>Bacteria</taxon>
        <taxon>Pseudomonadati</taxon>
        <taxon>Pseudomonadota</taxon>
        <taxon>Gammaproteobacteria</taxon>
        <taxon>Cellvibrionales</taxon>
        <taxon>Halieaceae</taxon>
        <taxon>Pseudohaliea</taxon>
    </lineage>
</organism>
<dbReference type="Gene3D" id="3.10.450.50">
    <property type="match status" value="1"/>
</dbReference>
<sequence>MTASLDTDRLFAAIDARDAQAFAAFLADDAEFQFGNAAPVQGRAAIEAYVRAFFEALGGVAHRIDALWESEGRVTCHGEVRYERRDGSALTVPFANVLYLDGGRVARYLVFIDNSALFT</sequence>
<protein>
    <recommendedName>
        <fullName evidence="1">SnoaL-like domain-containing protein</fullName>
    </recommendedName>
</protein>
<comment type="caution">
    <text evidence="2">The sequence shown here is derived from an EMBL/GenBank/DDBJ whole genome shotgun (WGS) entry which is preliminary data.</text>
</comment>
<dbReference type="SUPFAM" id="SSF54427">
    <property type="entry name" value="NTF2-like"/>
    <property type="match status" value="1"/>
</dbReference>
<dbReference type="eggNOG" id="COG3631">
    <property type="taxonomic scope" value="Bacteria"/>
</dbReference>
<dbReference type="RefSeq" id="WP_035514649.1">
    <property type="nucleotide sequence ID" value="NZ_KN234750.1"/>
</dbReference>
<dbReference type="EMBL" id="AUVB01000070">
    <property type="protein sequence ID" value="KGE03061.1"/>
    <property type="molecule type" value="Genomic_DNA"/>
</dbReference>
<dbReference type="InterPro" id="IPR037401">
    <property type="entry name" value="SnoaL-like"/>
</dbReference>
<gene>
    <name evidence="2" type="ORF">HRUBRA_02293</name>
</gene>
<dbReference type="Proteomes" id="UP000029640">
    <property type="component" value="Unassembled WGS sequence"/>
</dbReference>
<keyword evidence="3" id="KW-1185">Reference proteome</keyword>
<name>A0A095XTS7_9GAMM</name>
<evidence type="ECO:0000259" key="1">
    <source>
        <dbReference type="Pfam" id="PF12680"/>
    </source>
</evidence>
<dbReference type="InterPro" id="IPR032710">
    <property type="entry name" value="NTF2-like_dom_sf"/>
</dbReference>
<dbReference type="Pfam" id="PF12680">
    <property type="entry name" value="SnoaL_2"/>
    <property type="match status" value="1"/>
</dbReference>
<evidence type="ECO:0000313" key="3">
    <source>
        <dbReference type="Proteomes" id="UP000029640"/>
    </source>
</evidence>
<dbReference type="HOGENOM" id="CLU_125946_3_0_6"/>
<feature type="domain" description="SnoaL-like" evidence="1">
    <location>
        <begin position="9"/>
        <end position="108"/>
    </location>
</feature>
<dbReference type="AlphaFoldDB" id="A0A095XTS7"/>
<evidence type="ECO:0000313" key="2">
    <source>
        <dbReference type="EMBL" id="KGE03061.1"/>
    </source>
</evidence>
<accession>A0A095XTS7</accession>
<reference evidence="2 3" key="1">
    <citation type="journal article" date="2014" name="Genome Announc.">
        <title>Genome Sequence of Gammaproteobacterial Pseudohaliea rubra Type Strain DSM 19751, Isolated from Coastal Seawater of the Mediterranean Sea.</title>
        <authorList>
            <person name="Spring S."/>
            <person name="Fiebig A."/>
            <person name="Riedel T."/>
            <person name="Goker M."/>
            <person name="Klenk H.P."/>
        </authorList>
    </citation>
    <scope>NUCLEOTIDE SEQUENCE [LARGE SCALE GENOMIC DNA]</scope>
    <source>
        <strain evidence="2 3">DSM 19751</strain>
    </source>
</reference>